<dbReference type="InterPro" id="IPR027246">
    <property type="entry name" value="Porin_Euk/Tom40"/>
</dbReference>
<sequence length="281" mass="29399">MASAGIFWSGLTLDWFCYDYDVLYGGREGVFQYDRVLNISSTTSDGVNFGIRALSKGDKVNIDLKSVYVAPRYTLVSSVTPEGRLAAALTVKDVAPGLTLAASGTLPDPDTLKVAVDYSVPHLTLKSLVSLAAAPKVDLAATTGYEGVTVGGTASFDSGKSAITKWTAGVGYTAADYQLAALVTDTQDASFLLAHRVAPTTTIGAEVARNLGSGETRFSVAAAKRLDGGALTKAKLENTGILSLLYEQSLQPNAKIALSSQINALDLNAAPKFGVGFDLKY</sequence>
<dbReference type="Pfam" id="PF01459">
    <property type="entry name" value="Porin_3"/>
    <property type="match status" value="1"/>
</dbReference>
<dbReference type="InterPro" id="IPR023614">
    <property type="entry name" value="Porin_dom_sf"/>
</dbReference>
<dbReference type="PANTHER" id="PTHR11743:SF70">
    <property type="entry name" value="GH26960P-RELATED"/>
    <property type="match status" value="1"/>
</dbReference>
<comment type="similarity">
    <text evidence="1">Belongs to the eukaryotic mitochondrial porin (TC 1.B.8.1) family.</text>
</comment>
<dbReference type="Gene3D" id="2.40.160.10">
    <property type="entry name" value="Porin"/>
    <property type="match status" value="1"/>
</dbReference>
<dbReference type="AlphaFoldDB" id="A0AAD9IFU3"/>
<dbReference type="GO" id="GO:0005741">
    <property type="term" value="C:mitochondrial outer membrane"/>
    <property type="evidence" value="ECO:0007669"/>
    <property type="project" value="InterPro"/>
</dbReference>
<name>A0AAD9IFU3_PROWI</name>
<reference evidence="2" key="1">
    <citation type="submission" date="2021-01" db="EMBL/GenBank/DDBJ databases">
        <authorList>
            <person name="Eckstrom K.M.E."/>
        </authorList>
    </citation>
    <scope>NUCLEOTIDE SEQUENCE</scope>
    <source>
        <strain evidence="2">UVCC 0001</strain>
    </source>
</reference>
<evidence type="ECO:0000313" key="2">
    <source>
        <dbReference type="EMBL" id="KAK2076796.1"/>
    </source>
</evidence>
<dbReference type="GO" id="GO:0008308">
    <property type="term" value="F:voltage-gated monoatomic anion channel activity"/>
    <property type="evidence" value="ECO:0007669"/>
    <property type="project" value="InterPro"/>
</dbReference>
<accession>A0AAD9IFU3</accession>
<evidence type="ECO:0000313" key="3">
    <source>
        <dbReference type="Proteomes" id="UP001255856"/>
    </source>
</evidence>
<dbReference type="CDD" id="cd07306">
    <property type="entry name" value="Porin3_VDAC"/>
    <property type="match status" value="1"/>
</dbReference>
<dbReference type="Proteomes" id="UP001255856">
    <property type="component" value="Unassembled WGS sequence"/>
</dbReference>
<comment type="caution">
    <text evidence="2">The sequence shown here is derived from an EMBL/GenBank/DDBJ whole genome shotgun (WGS) entry which is preliminary data.</text>
</comment>
<gene>
    <name evidence="2" type="ORF">QBZ16_005022</name>
</gene>
<dbReference type="PANTHER" id="PTHR11743">
    <property type="entry name" value="VOLTAGE-DEPENDENT ANION-SELECTIVE CHANNEL"/>
    <property type="match status" value="1"/>
</dbReference>
<dbReference type="InterPro" id="IPR001925">
    <property type="entry name" value="Porin_Euk"/>
</dbReference>
<protein>
    <submittedName>
        <fullName evidence="2">Uncharacterized protein</fullName>
    </submittedName>
</protein>
<dbReference type="EMBL" id="JASFZW010000008">
    <property type="protein sequence ID" value="KAK2076796.1"/>
    <property type="molecule type" value="Genomic_DNA"/>
</dbReference>
<keyword evidence="3" id="KW-1185">Reference proteome</keyword>
<evidence type="ECO:0000256" key="1">
    <source>
        <dbReference type="ARBA" id="ARBA00009624"/>
    </source>
</evidence>
<organism evidence="2 3">
    <name type="scientific">Prototheca wickerhamii</name>
    <dbReference type="NCBI Taxonomy" id="3111"/>
    <lineage>
        <taxon>Eukaryota</taxon>
        <taxon>Viridiplantae</taxon>
        <taxon>Chlorophyta</taxon>
        <taxon>core chlorophytes</taxon>
        <taxon>Trebouxiophyceae</taxon>
        <taxon>Chlorellales</taxon>
        <taxon>Chlorellaceae</taxon>
        <taxon>Prototheca</taxon>
    </lineage>
</organism>
<proteinExistence type="inferred from homology"/>